<dbReference type="AlphaFoldDB" id="A0A918TI51"/>
<accession>A0A918TI51</accession>
<keyword evidence="3" id="KW-0520">NAD</keyword>
<name>A0A918TI51_9BACT</name>
<dbReference type="GO" id="GO:0006574">
    <property type="term" value="P:L-valine catabolic process"/>
    <property type="evidence" value="ECO:0007669"/>
    <property type="project" value="TreeGrafter"/>
</dbReference>
<dbReference type="EC" id="1.2.1.27" evidence="1"/>
<dbReference type="InterPro" id="IPR016163">
    <property type="entry name" value="Ald_DH_C"/>
</dbReference>
<protein>
    <recommendedName>
        <fullName evidence="1">methylmalonate-semialdehyde dehydrogenase (CoA acylating)</fullName>
        <ecNumber evidence="1">1.2.1.27</ecNumber>
    </recommendedName>
</protein>
<dbReference type="CDD" id="cd07085">
    <property type="entry name" value="ALDH_F6_MMSDH"/>
    <property type="match status" value="1"/>
</dbReference>
<evidence type="ECO:0000256" key="3">
    <source>
        <dbReference type="ARBA" id="ARBA00023027"/>
    </source>
</evidence>
<gene>
    <name evidence="5" type="primary">bauC</name>
    <name evidence="5" type="ORF">GCM10007100_15420</name>
</gene>
<organism evidence="5 6">
    <name type="scientific">Roseibacillus persicicus</name>
    <dbReference type="NCBI Taxonomy" id="454148"/>
    <lineage>
        <taxon>Bacteria</taxon>
        <taxon>Pseudomonadati</taxon>
        <taxon>Verrucomicrobiota</taxon>
        <taxon>Verrucomicrobiia</taxon>
        <taxon>Verrucomicrobiales</taxon>
        <taxon>Verrucomicrobiaceae</taxon>
        <taxon>Roseibacillus</taxon>
    </lineage>
</organism>
<dbReference type="InterPro" id="IPR015590">
    <property type="entry name" value="Aldehyde_DH_dom"/>
</dbReference>
<dbReference type="GO" id="GO:0004491">
    <property type="term" value="F:methylmalonate-semialdehyde dehydrogenase (acylating, NAD) activity"/>
    <property type="evidence" value="ECO:0007669"/>
    <property type="project" value="UniProtKB-EC"/>
</dbReference>
<dbReference type="FunFam" id="3.40.605.10:FF:000003">
    <property type="entry name" value="Methylmalonate-semialdehyde dehydrogenase [acylating]"/>
    <property type="match status" value="1"/>
</dbReference>
<evidence type="ECO:0000259" key="4">
    <source>
        <dbReference type="Pfam" id="PF00171"/>
    </source>
</evidence>
<dbReference type="SUPFAM" id="SSF53720">
    <property type="entry name" value="ALDH-like"/>
    <property type="match status" value="1"/>
</dbReference>
<sequence length="496" mass="53168">MALSPCPILINGTWSVPETAETSDVHNPSTGEVIAKVPMCGADVVDSAVAAATAAFEGWWQTPPVMRVRIMMRYCALLEENFEELAAMIVVEHGKTMTEARGDLRRGIEVAEYACGITDMLKGEVLENVAPGIDCSMVRQPIGVCVGICPYNFPALVPMWMYPMALACGNCFILKPSEKVPLTGIKLIELLEEAGLPPGVFSVVHGGKECVDALLEHPDVAAISFVGSSPIAEYIHKTGTAHGKRVQAAGGAKNFVVVMPDADFGKAVEGLTDAAFGCSGQRCMAGSTAVTVGEASERFIPAIVDSASALKVGPTHLSPEAKLGGVITPQHRDRVSSLIQSAVDEGCDLLVDGRNAQVADYPDGFYLGASVVDKVKPGMTIFQEEVFGPVLNVMRMNDLEEALDLAGKVSFGNGACIYTQSGRLAREFRHRVKAGMIGINVGVPAPLAYFPFSGWDYSFFGDLHLQGRESVMFFTRAKVYTERWFAPGEGDVWHQD</sequence>
<dbReference type="PROSITE" id="PS00070">
    <property type="entry name" value="ALDEHYDE_DEHYDR_CYS"/>
    <property type="match status" value="1"/>
</dbReference>
<dbReference type="Gene3D" id="3.40.309.10">
    <property type="entry name" value="Aldehyde Dehydrogenase, Chain A, domain 2"/>
    <property type="match status" value="1"/>
</dbReference>
<dbReference type="PANTHER" id="PTHR43866">
    <property type="entry name" value="MALONATE-SEMIALDEHYDE DEHYDROGENASE"/>
    <property type="match status" value="1"/>
</dbReference>
<dbReference type="InterPro" id="IPR016161">
    <property type="entry name" value="Ald_DH/histidinol_DH"/>
</dbReference>
<keyword evidence="2" id="KW-0560">Oxidoreductase</keyword>
<dbReference type="NCBIfam" id="TIGR01722">
    <property type="entry name" value="MMSDH"/>
    <property type="match status" value="1"/>
</dbReference>
<dbReference type="PANTHER" id="PTHR43866:SF4">
    <property type="entry name" value="MALONATE-SEMIALDEHYDE DEHYDROGENASE"/>
    <property type="match status" value="1"/>
</dbReference>
<evidence type="ECO:0000256" key="2">
    <source>
        <dbReference type="ARBA" id="ARBA00023002"/>
    </source>
</evidence>
<dbReference type="InterPro" id="IPR016160">
    <property type="entry name" value="Ald_DH_CS_CYS"/>
</dbReference>
<comment type="caution">
    <text evidence="5">The sequence shown here is derived from an EMBL/GenBank/DDBJ whole genome shotgun (WGS) entry which is preliminary data.</text>
</comment>
<dbReference type="InterPro" id="IPR010061">
    <property type="entry name" value="MeMal-semiAld_DH"/>
</dbReference>
<feature type="domain" description="Aldehyde dehydrogenase" evidence="4">
    <location>
        <begin position="18"/>
        <end position="479"/>
    </location>
</feature>
<dbReference type="Pfam" id="PF00171">
    <property type="entry name" value="Aldedh"/>
    <property type="match status" value="1"/>
</dbReference>
<evidence type="ECO:0000313" key="5">
    <source>
        <dbReference type="EMBL" id="GHC50237.1"/>
    </source>
</evidence>
<evidence type="ECO:0000313" key="6">
    <source>
        <dbReference type="Proteomes" id="UP000644507"/>
    </source>
</evidence>
<dbReference type="Proteomes" id="UP000644507">
    <property type="component" value="Unassembled WGS sequence"/>
</dbReference>
<dbReference type="Gene3D" id="3.40.605.10">
    <property type="entry name" value="Aldehyde Dehydrogenase, Chain A, domain 1"/>
    <property type="match status" value="1"/>
</dbReference>
<proteinExistence type="predicted"/>
<reference evidence="5" key="2">
    <citation type="submission" date="2020-09" db="EMBL/GenBank/DDBJ databases">
        <authorList>
            <person name="Sun Q."/>
            <person name="Kim S."/>
        </authorList>
    </citation>
    <scope>NUCLEOTIDE SEQUENCE</scope>
    <source>
        <strain evidence="5">KCTC 12988</strain>
    </source>
</reference>
<dbReference type="EMBL" id="BMXI01000005">
    <property type="protein sequence ID" value="GHC50237.1"/>
    <property type="molecule type" value="Genomic_DNA"/>
</dbReference>
<reference evidence="5" key="1">
    <citation type="journal article" date="2014" name="Int. J. Syst. Evol. Microbiol.">
        <title>Complete genome sequence of Corynebacterium casei LMG S-19264T (=DSM 44701T), isolated from a smear-ripened cheese.</title>
        <authorList>
            <consortium name="US DOE Joint Genome Institute (JGI-PGF)"/>
            <person name="Walter F."/>
            <person name="Albersmeier A."/>
            <person name="Kalinowski J."/>
            <person name="Ruckert C."/>
        </authorList>
    </citation>
    <scope>NUCLEOTIDE SEQUENCE</scope>
    <source>
        <strain evidence="5">KCTC 12988</strain>
    </source>
</reference>
<dbReference type="InterPro" id="IPR016162">
    <property type="entry name" value="Ald_DH_N"/>
</dbReference>
<evidence type="ECO:0000256" key="1">
    <source>
        <dbReference type="ARBA" id="ARBA00013048"/>
    </source>
</evidence>
<dbReference type="RefSeq" id="WP_189569259.1">
    <property type="nucleotide sequence ID" value="NZ_BMXI01000005.1"/>
</dbReference>
<dbReference type="FunFam" id="3.40.309.10:FF:000002">
    <property type="entry name" value="Methylmalonate-semialdehyde dehydrogenase (Acylating)"/>
    <property type="match status" value="1"/>
</dbReference>
<keyword evidence="6" id="KW-1185">Reference proteome</keyword>
<dbReference type="GO" id="GO:0006210">
    <property type="term" value="P:thymine catabolic process"/>
    <property type="evidence" value="ECO:0007669"/>
    <property type="project" value="TreeGrafter"/>
</dbReference>